<gene>
    <name evidence="5 7" type="primary">birA</name>
    <name evidence="7" type="ORF">bsdE14_23540</name>
</gene>
<keyword evidence="5" id="KW-0238">DNA-binding</keyword>
<protein>
    <recommendedName>
        <fullName evidence="5">Bifunctional ligase/repressor BirA</fullName>
    </recommendedName>
    <alternativeName>
        <fullName evidence="5">Biotin--[acetyl-CoA-carboxylase] ligase</fullName>
        <ecNumber evidence="5">6.3.4.15</ecNumber>
    </alternativeName>
    <alternativeName>
        <fullName evidence="5">Biotin--protein ligase</fullName>
    </alternativeName>
    <alternativeName>
        <fullName evidence="5">Biotin-[acetyl-CoA carboxylase] synthetase</fullName>
    </alternativeName>
</protein>
<feature type="domain" description="BPL/LPL catalytic" evidence="6">
    <location>
        <begin position="67"/>
        <end position="257"/>
    </location>
</feature>
<evidence type="ECO:0000256" key="1">
    <source>
        <dbReference type="ARBA" id="ARBA00022598"/>
    </source>
</evidence>
<comment type="similarity">
    <text evidence="5">Belongs to the biotin--protein ligase family.</text>
</comment>
<dbReference type="RefSeq" id="WP_264850219.1">
    <property type="nucleotide sequence ID" value="NZ_BRXR01000001.1"/>
</dbReference>
<feature type="binding site" evidence="5">
    <location>
        <position position="184"/>
    </location>
    <ligand>
        <name>biotin</name>
        <dbReference type="ChEBI" id="CHEBI:57586"/>
    </ligand>
</feature>
<dbReference type="EMBL" id="BRXR01000001">
    <property type="protein sequence ID" value="GLC30944.1"/>
    <property type="molecule type" value="Genomic_DNA"/>
</dbReference>
<keyword evidence="5" id="KW-0678">Repressor</keyword>
<dbReference type="NCBIfam" id="TIGR00121">
    <property type="entry name" value="birA_ligase"/>
    <property type="match status" value="1"/>
</dbReference>
<dbReference type="Gene3D" id="2.30.30.100">
    <property type="match status" value="1"/>
</dbReference>
<dbReference type="EC" id="6.3.4.15" evidence="5"/>
<dbReference type="InterPro" id="IPR004408">
    <property type="entry name" value="Biotin_CoA_COase_ligase"/>
</dbReference>
<dbReference type="SUPFAM" id="SSF55681">
    <property type="entry name" value="Class II aaRS and biotin synthetases"/>
    <property type="match status" value="1"/>
</dbReference>
<keyword evidence="5" id="KW-0804">Transcription</keyword>
<dbReference type="SUPFAM" id="SSF46785">
    <property type="entry name" value="Winged helix' DNA-binding domain"/>
    <property type="match status" value="1"/>
</dbReference>
<dbReference type="Pfam" id="PF08279">
    <property type="entry name" value="HTH_11"/>
    <property type="match status" value="1"/>
</dbReference>
<dbReference type="Gene3D" id="3.30.930.10">
    <property type="entry name" value="Bira Bifunctional Protein, Domain 2"/>
    <property type="match status" value="1"/>
</dbReference>
<keyword evidence="1 5" id="KW-0436">Ligase</keyword>
<feature type="binding site" evidence="5">
    <location>
        <position position="114"/>
    </location>
    <ligand>
        <name>biotin</name>
        <dbReference type="ChEBI" id="CHEBI:57586"/>
    </ligand>
</feature>
<evidence type="ECO:0000313" key="7">
    <source>
        <dbReference type="EMBL" id="GLC30944.1"/>
    </source>
</evidence>
<dbReference type="Gene3D" id="1.10.10.10">
    <property type="entry name" value="Winged helix-like DNA-binding domain superfamily/Winged helix DNA-binding domain"/>
    <property type="match status" value="1"/>
</dbReference>
<keyword evidence="4 5" id="KW-0092">Biotin</keyword>
<dbReference type="Pfam" id="PF03099">
    <property type="entry name" value="BPL_LplA_LipB"/>
    <property type="match status" value="1"/>
</dbReference>
<dbReference type="PROSITE" id="PS51733">
    <property type="entry name" value="BPL_LPL_CATALYTIC"/>
    <property type="match status" value="1"/>
</dbReference>
<evidence type="ECO:0000256" key="2">
    <source>
        <dbReference type="ARBA" id="ARBA00022741"/>
    </source>
</evidence>
<dbReference type="InterPro" id="IPR036388">
    <property type="entry name" value="WH-like_DNA-bd_sf"/>
</dbReference>
<dbReference type="InterPro" id="IPR008988">
    <property type="entry name" value="Transcriptional_repressor_C"/>
</dbReference>
<keyword evidence="5" id="KW-0805">Transcription regulation</keyword>
<organism evidence="7 8">
    <name type="scientific">Clostridium omnivorum</name>
    <dbReference type="NCBI Taxonomy" id="1604902"/>
    <lineage>
        <taxon>Bacteria</taxon>
        <taxon>Bacillati</taxon>
        <taxon>Bacillota</taxon>
        <taxon>Clostridia</taxon>
        <taxon>Eubacteriales</taxon>
        <taxon>Clostridiaceae</taxon>
        <taxon>Clostridium</taxon>
    </lineage>
</organism>
<dbReference type="PANTHER" id="PTHR12835">
    <property type="entry name" value="BIOTIN PROTEIN LIGASE"/>
    <property type="match status" value="1"/>
</dbReference>
<comment type="caution">
    <text evidence="7">The sequence shown here is derived from an EMBL/GenBank/DDBJ whole genome shotgun (WGS) entry which is preliminary data.</text>
</comment>
<feature type="binding site" evidence="5">
    <location>
        <begin position="118"/>
        <end position="120"/>
    </location>
    <ligand>
        <name>biotin</name>
        <dbReference type="ChEBI" id="CHEBI:57586"/>
    </ligand>
</feature>
<keyword evidence="2 5" id="KW-0547">Nucleotide-binding</keyword>
<evidence type="ECO:0000256" key="5">
    <source>
        <dbReference type="HAMAP-Rule" id="MF_00978"/>
    </source>
</evidence>
<comment type="function">
    <text evidence="5">Acts both as a biotin--[acetyl-CoA-carboxylase] ligase and a repressor.</text>
</comment>
<keyword evidence="3 5" id="KW-0067">ATP-binding</keyword>
<dbReference type="CDD" id="cd16442">
    <property type="entry name" value="BPL"/>
    <property type="match status" value="1"/>
</dbReference>
<dbReference type="CDD" id="cd00090">
    <property type="entry name" value="HTH_ARSR"/>
    <property type="match status" value="1"/>
</dbReference>
<reference evidence="7 8" key="1">
    <citation type="journal article" date="2024" name="Int. J. Syst. Evol. Microbiol.">
        <title>Clostridium omnivorum sp. nov., isolated from anoxic soil under the treatment of reductive soil disinfestation.</title>
        <authorList>
            <person name="Ueki A."/>
            <person name="Tonouchi A."/>
            <person name="Kaku N."/>
            <person name="Honma S."/>
            <person name="Ueki K."/>
        </authorList>
    </citation>
    <scope>NUCLEOTIDE SEQUENCE [LARGE SCALE GENOMIC DNA]</scope>
    <source>
        <strain evidence="7 8">E14</strain>
    </source>
</reference>
<dbReference type="InterPro" id="IPR003142">
    <property type="entry name" value="BPL_C"/>
</dbReference>
<dbReference type="SUPFAM" id="SSF50037">
    <property type="entry name" value="C-terminal domain of transcriptional repressors"/>
    <property type="match status" value="1"/>
</dbReference>
<dbReference type="HAMAP" id="MF_00978">
    <property type="entry name" value="Bifunct_BirA"/>
    <property type="match status" value="1"/>
</dbReference>
<dbReference type="InterPro" id="IPR011991">
    <property type="entry name" value="ArsR-like_HTH"/>
</dbReference>
<evidence type="ECO:0000259" key="6">
    <source>
        <dbReference type="PROSITE" id="PS51733"/>
    </source>
</evidence>
<evidence type="ECO:0000313" key="8">
    <source>
        <dbReference type="Proteomes" id="UP001208567"/>
    </source>
</evidence>
<name>A0ABQ5N6U5_9CLOT</name>
<dbReference type="InterPro" id="IPR045864">
    <property type="entry name" value="aa-tRNA-synth_II/BPL/LPL"/>
</dbReference>
<keyword evidence="8" id="KW-1185">Reference proteome</keyword>
<dbReference type="Proteomes" id="UP001208567">
    <property type="component" value="Unassembled WGS sequence"/>
</dbReference>
<dbReference type="InterPro" id="IPR030855">
    <property type="entry name" value="Bifunct_BirA"/>
</dbReference>
<dbReference type="Pfam" id="PF02237">
    <property type="entry name" value="BPL_C"/>
    <property type="match status" value="1"/>
</dbReference>
<evidence type="ECO:0000256" key="3">
    <source>
        <dbReference type="ARBA" id="ARBA00022840"/>
    </source>
</evidence>
<dbReference type="InterPro" id="IPR004143">
    <property type="entry name" value="BPL_LPL_catalytic"/>
</dbReference>
<dbReference type="InterPro" id="IPR036390">
    <property type="entry name" value="WH_DNA-bd_sf"/>
</dbReference>
<evidence type="ECO:0000256" key="4">
    <source>
        <dbReference type="ARBA" id="ARBA00023267"/>
    </source>
</evidence>
<feature type="binding site" evidence="5">
    <location>
        <begin position="90"/>
        <end position="92"/>
    </location>
    <ligand>
        <name>biotin</name>
        <dbReference type="ChEBI" id="CHEBI:57586"/>
    </ligand>
</feature>
<dbReference type="InterPro" id="IPR013196">
    <property type="entry name" value="HTH_11"/>
</dbReference>
<comment type="catalytic activity">
    <reaction evidence="5">
        <text>biotin + L-lysyl-[protein] + ATP = N(6)-biotinyl-L-lysyl-[protein] + AMP + diphosphate + H(+)</text>
        <dbReference type="Rhea" id="RHEA:11756"/>
        <dbReference type="Rhea" id="RHEA-COMP:9752"/>
        <dbReference type="Rhea" id="RHEA-COMP:10505"/>
        <dbReference type="ChEBI" id="CHEBI:15378"/>
        <dbReference type="ChEBI" id="CHEBI:29969"/>
        <dbReference type="ChEBI" id="CHEBI:30616"/>
        <dbReference type="ChEBI" id="CHEBI:33019"/>
        <dbReference type="ChEBI" id="CHEBI:57586"/>
        <dbReference type="ChEBI" id="CHEBI:83144"/>
        <dbReference type="ChEBI" id="CHEBI:456215"/>
        <dbReference type="EC" id="6.3.4.15"/>
    </reaction>
</comment>
<accession>A0ABQ5N6U5</accession>
<dbReference type="GO" id="GO:0016874">
    <property type="term" value="F:ligase activity"/>
    <property type="evidence" value="ECO:0007669"/>
    <property type="project" value="UniProtKB-KW"/>
</dbReference>
<feature type="DNA-binding region" description="H-T-H motif" evidence="5">
    <location>
        <begin position="19"/>
        <end position="38"/>
    </location>
</feature>
<sequence length="328" mass="36898">MENKILKLLKDNKDSYISGQDISNELGVSRTAIWKHITKLKEMGYEINSISKKGYKLVESPDLLTYEEIKPYLCTKLIGRKILHFDTITSTNSKAKEIADFSENNGAVIISEEQTNGRGRLGRTWVSPKYKGLWMSVILKPELNPMEAAKLTQIGAAAVAKSLKELNINALIKWPNDVVLNSKKVCGILTEMNAELTKINYVIMGIGINVNIEENDFPVELRDIASSLYIEHGKLINRQELTAKILNNFETLYFEFVNKGNIKESIDICRNFSALLNKEINVIKNQQVTPAVAKDLDAEGRLLVEYLDGNTEWLISGEVSIRGKNGYV</sequence>
<dbReference type="PANTHER" id="PTHR12835:SF5">
    <property type="entry name" value="BIOTIN--PROTEIN LIGASE"/>
    <property type="match status" value="1"/>
</dbReference>
<proteinExistence type="inferred from homology"/>